<protein>
    <recommendedName>
        <fullName evidence="7 8">Ribonuclease P protein component</fullName>
        <shortName evidence="7">RNase P protein</shortName>
        <shortName evidence="7">RNaseP protein</shortName>
        <ecNumber evidence="7 8">3.1.26.5</ecNumber>
    </recommendedName>
    <alternativeName>
        <fullName evidence="7">Protein C5</fullName>
    </alternativeName>
</protein>
<dbReference type="InterPro" id="IPR000100">
    <property type="entry name" value="RNase_P"/>
</dbReference>
<evidence type="ECO:0000256" key="2">
    <source>
        <dbReference type="ARBA" id="ARBA00022694"/>
    </source>
</evidence>
<reference evidence="9 10" key="1">
    <citation type="journal article" date="2017" name="ISME J.">
        <title>Potential for microbial H2 and metal transformations associated with novel bacteria and archaea in deep terrestrial subsurface sediments.</title>
        <authorList>
            <person name="Hernsdorf A.W."/>
            <person name="Amano Y."/>
            <person name="Miyakawa K."/>
            <person name="Ise K."/>
            <person name="Suzuki Y."/>
            <person name="Anantharaman K."/>
            <person name="Probst A."/>
            <person name="Burstein D."/>
            <person name="Thomas B.C."/>
            <person name="Banfield J.F."/>
        </authorList>
    </citation>
    <scope>NUCLEOTIDE SEQUENCE [LARGE SCALE GENOMIC DNA]</scope>
    <source>
        <strain evidence="9">HGW-Kuenenbacteria-1</strain>
    </source>
</reference>
<dbReference type="GO" id="GO:0042781">
    <property type="term" value="F:3'-tRNA processing endoribonuclease activity"/>
    <property type="evidence" value="ECO:0007669"/>
    <property type="project" value="TreeGrafter"/>
</dbReference>
<comment type="subunit">
    <text evidence="7">Consists of a catalytic RNA component (M1 or rnpB) and a protein subunit.</text>
</comment>
<dbReference type="HAMAP" id="MF_00227">
    <property type="entry name" value="RNase_P"/>
    <property type="match status" value="1"/>
</dbReference>
<organism evidence="9 10">
    <name type="scientific">Candidatus Kuenenbacteria bacterium HGW-Kuenenbacteria-1</name>
    <dbReference type="NCBI Taxonomy" id="2013812"/>
    <lineage>
        <taxon>Bacteria</taxon>
        <taxon>Candidatus Kueneniibacteriota</taxon>
    </lineage>
</organism>
<dbReference type="SUPFAM" id="SSF54211">
    <property type="entry name" value="Ribosomal protein S5 domain 2-like"/>
    <property type="match status" value="1"/>
</dbReference>
<dbReference type="PANTHER" id="PTHR33992">
    <property type="entry name" value="RIBONUCLEASE P PROTEIN COMPONENT"/>
    <property type="match status" value="1"/>
</dbReference>
<dbReference type="Proteomes" id="UP000233414">
    <property type="component" value="Unassembled WGS sequence"/>
</dbReference>
<keyword evidence="6 7" id="KW-0694">RNA-binding</keyword>
<comment type="catalytic activity">
    <reaction evidence="7">
        <text>Endonucleolytic cleavage of RNA, removing 5'-extranucleotides from tRNA precursor.</text>
        <dbReference type="EC" id="3.1.26.5"/>
    </reaction>
</comment>
<dbReference type="InterPro" id="IPR020539">
    <property type="entry name" value="RNase_P_CS"/>
</dbReference>
<dbReference type="Gene3D" id="3.30.230.10">
    <property type="match status" value="1"/>
</dbReference>
<evidence type="ECO:0000256" key="8">
    <source>
        <dbReference type="NCBIfam" id="TIGR00188"/>
    </source>
</evidence>
<keyword evidence="3 7" id="KW-0540">Nuclease</keyword>
<dbReference type="NCBIfam" id="TIGR00188">
    <property type="entry name" value="rnpA"/>
    <property type="match status" value="1"/>
</dbReference>
<dbReference type="GO" id="GO:0001682">
    <property type="term" value="P:tRNA 5'-leader removal"/>
    <property type="evidence" value="ECO:0007669"/>
    <property type="project" value="UniProtKB-UniRule"/>
</dbReference>
<evidence type="ECO:0000256" key="5">
    <source>
        <dbReference type="ARBA" id="ARBA00022801"/>
    </source>
</evidence>
<dbReference type="PANTHER" id="PTHR33992:SF1">
    <property type="entry name" value="RIBONUCLEASE P PROTEIN COMPONENT"/>
    <property type="match status" value="1"/>
</dbReference>
<comment type="function">
    <text evidence="1 7">RNaseP catalyzes the removal of the 5'-leader sequence from pre-tRNA to produce the mature 5'-terminus. It can also cleave other RNA substrates such as 4.5S RNA. The protein component plays an auxiliary but essential role in vivo by binding to the 5'-leader sequence and broadening the substrate specificity of the ribozyme.</text>
</comment>
<sequence length="113" mass="13690">MLPKQYRLTKDRDFKFIFRKGRNCFKGEFGIKFLKNNLDVSRFGFVVSNKIAKKANKRNLIKRRLREIIRKNLSNIEVGLDVMIMARLEIKKLNFFELKEKLERTLWQIRILN</sequence>
<dbReference type="EC" id="3.1.26.5" evidence="7 8"/>
<evidence type="ECO:0000256" key="7">
    <source>
        <dbReference type="HAMAP-Rule" id="MF_00227"/>
    </source>
</evidence>
<evidence type="ECO:0000313" key="9">
    <source>
        <dbReference type="EMBL" id="PKL72081.1"/>
    </source>
</evidence>
<dbReference type="GO" id="GO:0030677">
    <property type="term" value="C:ribonuclease P complex"/>
    <property type="evidence" value="ECO:0007669"/>
    <property type="project" value="TreeGrafter"/>
</dbReference>
<dbReference type="InterPro" id="IPR020568">
    <property type="entry name" value="Ribosomal_Su5_D2-typ_SF"/>
</dbReference>
<dbReference type="InterPro" id="IPR014721">
    <property type="entry name" value="Ribsml_uS5_D2-typ_fold_subgr"/>
</dbReference>
<proteinExistence type="inferred from homology"/>
<gene>
    <name evidence="7 9" type="primary">rnpA</name>
    <name evidence="9" type="ORF">CVV26_03120</name>
</gene>
<evidence type="ECO:0000256" key="6">
    <source>
        <dbReference type="ARBA" id="ARBA00022884"/>
    </source>
</evidence>
<name>A0A2N1UMW5_9BACT</name>
<keyword evidence="2 7" id="KW-0819">tRNA processing</keyword>
<dbReference type="Pfam" id="PF00825">
    <property type="entry name" value="Ribonuclease_P"/>
    <property type="match status" value="1"/>
</dbReference>
<evidence type="ECO:0000256" key="1">
    <source>
        <dbReference type="ARBA" id="ARBA00002663"/>
    </source>
</evidence>
<evidence type="ECO:0000313" key="10">
    <source>
        <dbReference type="Proteomes" id="UP000233414"/>
    </source>
</evidence>
<dbReference type="GO" id="GO:0004526">
    <property type="term" value="F:ribonuclease P activity"/>
    <property type="evidence" value="ECO:0007669"/>
    <property type="project" value="UniProtKB-UniRule"/>
</dbReference>
<comment type="caution">
    <text evidence="9">The sequence shown here is derived from an EMBL/GenBank/DDBJ whole genome shotgun (WGS) entry which is preliminary data.</text>
</comment>
<keyword evidence="4 7" id="KW-0255">Endonuclease</keyword>
<evidence type="ECO:0000256" key="4">
    <source>
        <dbReference type="ARBA" id="ARBA00022759"/>
    </source>
</evidence>
<accession>A0A2N1UMW5</accession>
<comment type="similarity">
    <text evidence="7">Belongs to the RnpA family.</text>
</comment>
<evidence type="ECO:0000256" key="3">
    <source>
        <dbReference type="ARBA" id="ARBA00022722"/>
    </source>
</evidence>
<dbReference type="GO" id="GO:0000049">
    <property type="term" value="F:tRNA binding"/>
    <property type="evidence" value="ECO:0007669"/>
    <property type="project" value="UniProtKB-UniRule"/>
</dbReference>
<dbReference type="PROSITE" id="PS00648">
    <property type="entry name" value="RIBONUCLEASE_P"/>
    <property type="match status" value="1"/>
</dbReference>
<keyword evidence="5 7" id="KW-0378">Hydrolase</keyword>
<dbReference type="EMBL" id="PGYQ01000018">
    <property type="protein sequence ID" value="PKL72081.1"/>
    <property type="molecule type" value="Genomic_DNA"/>
</dbReference>
<dbReference type="AlphaFoldDB" id="A0A2N1UMW5"/>